<keyword evidence="1" id="KW-0472">Membrane</keyword>
<dbReference type="RefSeq" id="WP_005986097.1">
    <property type="nucleotide sequence ID" value="NC_016629.1"/>
</dbReference>
<dbReference type="AlphaFoldDB" id="F3YYY5"/>
<evidence type="ECO:0000313" key="2">
    <source>
        <dbReference type="EMBL" id="EGJ49630.1"/>
    </source>
</evidence>
<evidence type="ECO:0000256" key="1">
    <source>
        <dbReference type="SAM" id="Phobius"/>
    </source>
</evidence>
<keyword evidence="1" id="KW-0812">Transmembrane</keyword>
<dbReference type="STRING" id="690850.Desaf_1291"/>
<dbReference type="Proteomes" id="UP000007844">
    <property type="component" value="Chromosome"/>
</dbReference>
<organism evidence="2 3">
    <name type="scientific">Desulfocurvibacter africanus subsp. africanus str. Walvis Bay</name>
    <dbReference type="NCBI Taxonomy" id="690850"/>
    <lineage>
        <taxon>Bacteria</taxon>
        <taxon>Pseudomonadati</taxon>
        <taxon>Thermodesulfobacteriota</taxon>
        <taxon>Desulfovibrionia</taxon>
        <taxon>Desulfovibrionales</taxon>
        <taxon>Desulfovibrionaceae</taxon>
        <taxon>Desulfocurvibacter</taxon>
    </lineage>
</organism>
<sequence length="57" mass="6367">MSGRVVARRTHGRPLVRATASHRRPGEDAMTSFFFFFLGIAVVGTALFYLKHTADNE</sequence>
<gene>
    <name evidence="2" type="ORF">Desaf_1291</name>
</gene>
<dbReference type="HOGENOM" id="CLU_2989177_0_0_7"/>
<accession>F3YYY5</accession>
<dbReference type="EMBL" id="CP003221">
    <property type="protein sequence ID" value="EGJ49630.1"/>
    <property type="molecule type" value="Genomic_DNA"/>
</dbReference>
<feature type="transmembrane region" description="Helical" evidence="1">
    <location>
        <begin position="29"/>
        <end position="50"/>
    </location>
</feature>
<keyword evidence="3" id="KW-1185">Reference proteome</keyword>
<name>F3YYY5_DESAF</name>
<proteinExistence type="predicted"/>
<protein>
    <submittedName>
        <fullName evidence="2">Uncharacterized protein</fullName>
    </submittedName>
</protein>
<reference evidence="2 3" key="1">
    <citation type="journal article" date="2011" name="J. Bacteriol.">
        <title>Genome sequence of the mercury-methylating and pleomorphic Desulfovibrio africanus Strain Walvis Bay.</title>
        <authorList>
            <person name="Brown S.D."/>
            <person name="Wall J.D."/>
            <person name="Kucken A.M."/>
            <person name="Gilmour C.C."/>
            <person name="Podar M."/>
            <person name="Brandt C.C."/>
            <person name="Teshima H."/>
            <person name="Detter J.C."/>
            <person name="Han C.S."/>
            <person name="Land M.L."/>
            <person name="Lucas S."/>
            <person name="Han J."/>
            <person name="Pennacchio L."/>
            <person name="Nolan M."/>
            <person name="Pitluck S."/>
            <person name="Woyke T."/>
            <person name="Goodwin L."/>
            <person name="Palumbo A.V."/>
            <person name="Elias D.A."/>
        </authorList>
    </citation>
    <scope>NUCLEOTIDE SEQUENCE [LARGE SCALE GENOMIC DNA]</scope>
    <source>
        <strain evidence="2 3">Walvis Bay</strain>
    </source>
</reference>
<evidence type="ECO:0000313" key="3">
    <source>
        <dbReference type="Proteomes" id="UP000007844"/>
    </source>
</evidence>
<keyword evidence="1" id="KW-1133">Transmembrane helix</keyword>
<dbReference type="KEGG" id="daf:Desaf_1291"/>